<feature type="compositionally biased region" description="Polar residues" evidence="1">
    <location>
        <begin position="875"/>
        <end position="885"/>
    </location>
</feature>
<feature type="compositionally biased region" description="Pro residues" evidence="1">
    <location>
        <begin position="1090"/>
        <end position="1100"/>
    </location>
</feature>
<protein>
    <submittedName>
        <fullName evidence="3">Uncharacterized protein</fullName>
    </submittedName>
</protein>
<proteinExistence type="predicted"/>
<feature type="compositionally biased region" description="Polar residues" evidence="1">
    <location>
        <begin position="1863"/>
        <end position="1880"/>
    </location>
</feature>
<feature type="compositionally biased region" description="Polar residues" evidence="1">
    <location>
        <begin position="181"/>
        <end position="201"/>
    </location>
</feature>
<dbReference type="OrthoDB" id="10617383at2759"/>
<feature type="region of interest" description="Disordered" evidence="1">
    <location>
        <begin position="454"/>
        <end position="511"/>
    </location>
</feature>
<organism evidence="3 4">
    <name type="scientific">Tropilaelaps mercedesae</name>
    <dbReference type="NCBI Taxonomy" id="418985"/>
    <lineage>
        <taxon>Eukaryota</taxon>
        <taxon>Metazoa</taxon>
        <taxon>Ecdysozoa</taxon>
        <taxon>Arthropoda</taxon>
        <taxon>Chelicerata</taxon>
        <taxon>Arachnida</taxon>
        <taxon>Acari</taxon>
        <taxon>Parasitiformes</taxon>
        <taxon>Mesostigmata</taxon>
        <taxon>Gamasina</taxon>
        <taxon>Dermanyssoidea</taxon>
        <taxon>Laelapidae</taxon>
        <taxon>Tropilaelaps</taxon>
    </lineage>
</organism>
<dbReference type="InParanoid" id="A0A1V9XMT9"/>
<evidence type="ECO:0000313" key="3">
    <source>
        <dbReference type="EMBL" id="OQR74807.1"/>
    </source>
</evidence>
<feature type="compositionally biased region" description="Polar residues" evidence="1">
    <location>
        <begin position="159"/>
        <end position="171"/>
    </location>
</feature>
<feature type="compositionally biased region" description="Low complexity" evidence="1">
    <location>
        <begin position="490"/>
        <end position="504"/>
    </location>
</feature>
<feature type="compositionally biased region" description="Basic and acidic residues" evidence="1">
    <location>
        <begin position="454"/>
        <end position="465"/>
    </location>
</feature>
<gene>
    <name evidence="3" type="ORF">BIW11_08834</name>
</gene>
<evidence type="ECO:0000256" key="2">
    <source>
        <dbReference type="SAM" id="SignalP"/>
    </source>
</evidence>
<dbReference type="EMBL" id="MNPL01007345">
    <property type="protein sequence ID" value="OQR74807.1"/>
    <property type="molecule type" value="Genomic_DNA"/>
</dbReference>
<feature type="region of interest" description="Disordered" evidence="1">
    <location>
        <begin position="854"/>
        <end position="928"/>
    </location>
</feature>
<accession>A0A1V9XMT9</accession>
<feature type="compositionally biased region" description="Polar residues" evidence="1">
    <location>
        <begin position="1455"/>
        <end position="1464"/>
    </location>
</feature>
<feature type="region of interest" description="Disordered" evidence="1">
    <location>
        <begin position="632"/>
        <end position="654"/>
    </location>
</feature>
<feature type="compositionally biased region" description="Polar residues" evidence="1">
    <location>
        <begin position="1891"/>
        <end position="1900"/>
    </location>
</feature>
<comment type="caution">
    <text evidence="3">The sequence shown here is derived from an EMBL/GenBank/DDBJ whole genome shotgun (WGS) entry which is preliminary data.</text>
</comment>
<feature type="chain" id="PRO_5012054220" evidence="2">
    <location>
        <begin position="29"/>
        <end position="1920"/>
    </location>
</feature>
<feature type="region of interest" description="Disordered" evidence="1">
    <location>
        <begin position="1548"/>
        <end position="1602"/>
    </location>
</feature>
<feature type="compositionally biased region" description="Polar residues" evidence="1">
    <location>
        <begin position="912"/>
        <end position="928"/>
    </location>
</feature>
<feature type="signal peptide" evidence="2">
    <location>
        <begin position="1"/>
        <end position="28"/>
    </location>
</feature>
<feature type="compositionally biased region" description="Basic residues" evidence="1">
    <location>
        <begin position="1905"/>
        <end position="1920"/>
    </location>
</feature>
<feature type="region of interest" description="Disordered" evidence="1">
    <location>
        <begin position="1442"/>
        <end position="1468"/>
    </location>
</feature>
<keyword evidence="4" id="KW-1185">Reference proteome</keyword>
<keyword evidence="2" id="KW-0732">Signal</keyword>
<name>A0A1V9XMT9_9ACAR</name>
<feature type="region of interest" description="Disordered" evidence="1">
    <location>
        <begin position="154"/>
        <end position="201"/>
    </location>
</feature>
<feature type="compositionally biased region" description="Low complexity" evidence="1">
    <location>
        <begin position="1565"/>
        <end position="1581"/>
    </location>
</feature>
<feature type="region of interest" description="Disordered" evidence="1">
    <location>
        <begin position="80"/>
        <end position="100"/>
    </location>
</feature>
<feature type="compositionally biased region" description="Polar residues" evidence="1">
    <location>
        <begin position="1196"/>
        <end position="1207"/>
    </location>
</feature>
<evidence type="ECO:0000256" key="1">
    <source>
        <dbReference type="SAM" id="MobiDB-lite"/>
    </source>
</evidence>
<reference evidence="3 4" key="1">
    <citation type="journal article" date="2017" name="Gigascience">
        <title>Draft genome of the honey bee ectoparasitic mite, Tropilaelaps mercedesae, is shaped by the parasitic life history.</title>
        <authorList>
            <person name="Dong X."/>
            <person name="Armstrong S.D."/>
            <person name="Xia D."/>
            <person name="Makepeace B.L."/>
            <person name="Darby A.C."/>
            <person name="Kadowaki T."/>
        </authorList>
    </citation>
    <scope>NUCLEOTIDE SEQUENCE [LARGE SCALE GENOMIC DNA]</scope>
    <source>
        <strain evidence="3">Wuxi-XJTLU</strain>
    </source>
</reference>
<feature type="region of interest" description="Disordered" evidence="1">
    <location>
        <begin position="1863"/>
        <end position="1920"/>
    </location>
</feature>
<feature type="compositionally biased region" description="Polar residues" evidence="1">
    <location>
        <begin position="1582"/>
        <end position="1602"/>
    </location>
</feature>
<dbReference type="Proteomes" id="UP000192247">
    <property type="component" value="Unassembled WGS sequence"/>
</dbReference>
<feature type="region of interest" description="Disordered" evidence="1">
    <location>
        <begin position="1081"/>
        <end position="1100"/>
    </location>
</feature>
<evidence type="ECO:0000313" key="4">
    <source>
        <dbReference type="Proteomes" id="UP000192247"/>
    </source>
</evidence>
<feature type="region of interest" description="Disordered" evidence="1">
    <location>
        <begin position="1196"/>
        <end position="1215"/>
    </location>
</feature>
<sequence>MKPPGRNTYRLVFIILLTFLLFLGVVMSTEEKDLLYHSSGDPGLGGTRSSSSAKLSDSVLAASSEIAFTDQTKAAAIFKEAPVPEGDNVPSPGPTVLSKEDPDKTLVLFSARNTSGEVSRIVEDSQKVSGSVSPVIVAVDIHTFSTIKPTTVAPDDETSTITSSFSVTGTAPMSGDEAVQKRQNTQLDNKNTSQSDKVTTDVTADPQMEPKLLNDLTASNLQKTSLLSNAIPNATDTNVNVADAPLLVRESVRAIRNQPNQTKSATEVVEILPNTDPTTTYAMDSATTSASVSGIEQNIDISSIDQRNVVPKSQVSVEGVSLHEPTGSPLDSQGKTSRIIIYIANSPTSLSRAEGTPQFADSANDTTGNLSSSSIQIVGSLSTSTAAPSRVAELEPTLGFPVTAVGVQDNGDAAHESQNVSSHRSSARNSTGIIAGKIDPLLSLKNVRITKANRDVHSDDTKPDRTLAPVFTPPNEGAGSEANFSGKTDQQPSGGSESHSQPSSTTDGILSTTLHNDSRASVAAIASAVTTDSDRSRTGAVAVPLMHFGGQRFIEFGVVRTRRGPRILTNHILTKIFSKDIQASSGKRLTNPIEVRKEAKSPRTGHYKSSRPLALVSGTLLRMPGRLVPGLNGAKLKNSTAGTQEGAGNYQRNGGSAEFSAELLDEGAPCRKDRTRRKRKVFKPKPVPPSLASMFEFRRLPKKRANPANSLLPKTLAEARASNSSEATEAPETISRQKKIYDEFLQNVLRNFGVQIEVIPIDKTSNGTKDAKDREVCSDADCNAGELRADNKTHVVSGNSTASAPATVPVLSIIPPVHAISKPTDDDIVYRTPMSVVNQRSLPMHISISEDELSVPAKPSSLGAPSKSGKHGRPTSINKLQSSGRWTEKYSSKGHSVKPTSGVKSDTDGTKSSRPSFTSPTSAPLRVLSTTKRAPAFIDVNDPPRETVTIDLGKVIARNTDRRRLKSRPGTVELTPGKVYIHDLDSATFEEAPDEDGTIARNLAARKKYEDEFVQNVLRNFGVQLGDLDSKTGVTKDGTLKIDRVSPGERGLRPTVTAPMQVITSSLPSTRTTPILSGTDLTTSAYPPQQVAPPQPTELPPPTTPTFAVDLNPRPAIIDYVSHLTQNPAFVNPPPLLPPNSLAPQIPQALQHLSQLPNNGSVTTQSQVYSSVPERAPVPDEVILGRSKEALPPEITSTINKQGNPLNKSDRRTSGGLQASTLQLNHSGGKIQYGNIHPSLSGYVPTILHATQQTKDLENPHPFLVSYRPHIPQNIQLPKIPSAVVSAPLIELIQSTNAIQAIGQAQLAPVPTPPYSHNVDIAAQPQEPGQLVTQRPEAIRVIPSPNLARVEVRALPTDHGFQPRNLSPQQLVQTNQQLPSSPVFLDQHAVPHVTQQVIVNQQPNLPSVAQPQRIKHISTQPTTFPALEDQVVVNQAQRQIAQTQHQPLSAGQFPETASSSNHLQPSPLKVPQTTQYIHTPGNRITEQISLIPFLPQQTVLQGEQLPVAQTAQPQTQSKGPKADVEQVQLTNQQQNYHVSQAALLEQVEPQDEKAVTEQAPKNQHEQVQQIQLPQQQINIQQEAPQSSPELQLPHSVQSPQTVQYQLSQQPNSDIQPKFSRVQLPFSLKFFKSAQKTPIESSIYANNAQTFTSSLPSTLNSPAPFSTSTYVLRDGRLQKTSTGLLEAQIRPAYLHSPLLQNSLGSGHSFFEPRPLPNLSSSLNFRPASTNYFPTSNPIHSSVSPFGGFHITHSGSAADGGATAFSSIRPDINGILSDVYSTTFNPAQQTRSSFRLNFGYRTPQSSTHSGLESVGPSTSAFTINSFANGQDTFNDILSRIPASSSTGFYQNLSAVRSSISGASFEKPSSLTGASNEPPSQSALLLGPDLSNVEMKSNGSNEYTGYIKKSKAKARRRRRRHSK</sequence>